<organism evidence="2 3">
    <name type="scientific">Celeribacter indicus</name>
    <dbReference type="NCBI Taxonomy" id="1208324"/>
    <lineage>
        <taxon>Bacteria</taxon>
        <taxon>Pseudomonadati</taxon>
        <taxon>Pseudomonadota</taxon>
        <taxon>Alphaproteobacteria</taxon>
        <taxon>Rhodobacterales</taxon>
        <taxon>Roseobacteraceae</taxon>
        <taxon>Celeribacter</taxon>
    </lineage>
</organism>
<dbReference type="Gene3D" id="3.60.21.10">
    <property type="match status" value="1"/>
</dbReference>
<keyword evidence="3" id="KW-1185">Reference proteome</keyword>
<dbReference type="Pfam" id="PF00149">
    <property type="entry name" value="Metallophos"/>
    <property type="match status" value="1"/>
</dbReference>
<dbReference type="HOGENOM" id="CLU_075478_2_0_5"/>
<dbReference type="SUPFAM" id="SSF56300">
    <property type="entry name" value="Metallo-dependent phosphatases"/>
    <property type="match status" value="1"/>
</dbReference>
<evidence type="ECO:0000259" key="1">
    <source>
        <dbReference type="Pfam" id="PF00149"/>
    </source>
</evidence>
<dbReference type="RefSeq" id="WP_043868898.1">
    <property type="nucleotide sequence ID" value="NZ_CP004393.1"/>
</dbReference>
<dbReference type="KEGG" id="cid:P73_1203"/>
<dbReference type="InterPro" id="IPR029052">
    <property type="entry name" value="Metallo-depent_PP-like"/>
</dbReference>
<feature type="domain" description="Calcineurin-like phosphoesterase" evidence="1">
    <location>
        <begin position="27"/>
        <end position="121"/>
    </location>
</feature>
<name>A0A0B5DQW2_9RHOB</name>
<dbReference type="InterPro" id="IPR004843">
    <property type="entry name" value="Calcineurin-like_PHP"/>
</dbReference>
<dbReference type="GO" id="GO:0016787">
    <property type="term" value="F:hydrolase activity"/>
    <property type="evidence" value="ECO:0007669"/>
    <property type="project" value="InterPro"/>
</dbReference>
<reference evidence="2 3" key="1">
    <citation type="journal article" date="2014" name="Int. J. Syst. Evol. Microbiol.">
        <title>Celeribacter indicus sp. nov., a polycyclic aromatic hydrocarbon-degrading bacterium from deep-sea sediment and reclassification of Huaishuia halophila as Celeribacter halophilus comb. nov.</title>
        <authorList>
            <person name="Lai Q."/>
            <person name="Cao J."/>
            <person name="Yuan J."/>
            <person name="Li F."/>
            <person name="Shao Z."/>
        </authorList>
    </citation>
    <scope>NUCLEOTIDE SEQUENCE [LARGE SCALE GENOMIC DNA]</scope>
    <source>
        <strain evidence="2">P73</strain>
    </source>
</reference>
<dbReference type="STRING" id="1208324.P73_1203"/>
<dbReference type="Proteomes" id="UP000031521">
    <property type="component" value="Chromosome"/>
</dbReference>
<dbReference type="PANTHER" id="PTHR39323">
    <property type="entry name" value="BLR1149 PROTEIN"/>
    <property type="match status" value="1"/>
</dbReference>
<protein>
    <recommendedName>
        <fullName evidence="1">Calcineurin-like phosphoesterase domain-containing protein</fullName>
    </recommendedName>
</protein>
<dbReference type="NCBIfam" id="TIGR04123">
    <property type="entry name" value="P_estr_lig_assc"/>
    <property type="match status" value="1"/>
</dbReference>
<accession>A0A0B5DQW2</accession>
<dbReference type="InterPro" id="IPR026336">
    <property type="entry name" value="PdeM-like"/>
</dbReference>
<dbReference type="AlphaFoldDB" id="A0A0B5DQW2"/>
<dbReference type="OrthoDB" id="9795838at2"/>
<proteinExistence type="predicted"/>
<dbReference type="InterPro" id="IPR024173">
    <property type="entry name" value="Pesterase_MJ0037-like"/>
</dbReference>
<dbReference type="PANTHER" id="PTHR39323:SF1">
    <property type="entry name" value="BLR1149 PROTEIN"/>
    <property type="match status" value="1"/>
</dbReference>
<dbReference type="PIRSF" id="PIRSF000887">
    <property type="entry name" value="Pesterase_MJ0037"/>
    <property type="match status" value="1"/>
</dbReference>
<dbReference type="EMBL" id="CP004393">
    <property type="protein sequence ID" value="AJE45918.1"/>
    <property type="molecule type" value="Genomic_DNA"/>
</dbReference>
<evidence type="ECO:0000313" key="2">
    <source>
        <dbReference type="EMBL" id="AJE45918.1"/>
    </source>
</evidence>
<sequence>MRQVAISFAGEVLHLCGSGALWWPARRLLCVSDLHLGKSERIARRGGTMLPPYDTAETLGRLGDVIGHYAPKTVICLGDSFDDLAAADALAEPARLSLAAMQAGRDWIWIEGNHDAGPVELGGSHRDEVGVGPLTFRHIAEAGAAGEITGHYHPKARIALSGRAVARACFALDARRLILPAFGAYTGGLWTSDPAISALFGEGAKVVLTGPHPLLFPMPR</sequence>
<gene>
    <name evidence="2" type="ORF">P73_1203</name>
</gene>
<evidence type="ECO:0000313" key="3">
    <source>
        <dbReference type="Proteomes" id="UP000031521"/>
    </source>
</evidence>